<keyword evidence="6" id="KW-0472">Membrane</keyword>
<dbReference type="GO" id="GO:0006887">
    <property type="term" value="P:exocytosis"/>
    <property type="evidence" value="ECO:0007669"/>
    <property type="project" value="InterPro"/>
</dbReference>
<dbReference type="EMBL" id="BMAR01000006">
    <property type="protein sequence ID" value="GFR43802.1"/>
    <property type="molecule type" value="Genomic_DNA"/>
</dbReference>
<name>A0AAD3DN41_9CHLO</name>
<feature type="domain" description="Conserved oligomeric Golgi complex subunit 2 N-terminal" evidence="9">
    <location>
        <begin position="29"/>
        <end position="97"/>
    </location>
</feature>
<dbReference type="GO" id="GO:0000145">
    <property type="term" value="C:exocyst"/>
    <property type="evidence" value="ECO:0007669"/>
    <property type="project" value="InterPro"/>
</dbReference>
<sequence length="135" mass="15180">MRKSKAKLDGGARRRGGHSFSRMDEAVQWFEREDFEPAEYIGLLQSEKELGQARNELAHLNEHCKQEVQKVVHNHHKDFLEASRDIQDVEALVDELRNYVSGSAAVVASLVDLPPLPKQISINPQLLQPTAALGE</sequence>
<keyword evidence="5" id="KW-0333">Golgi apparatus</keyword>
<keyword evidence="8" id="KW-0175">Coiled coil</keyword>
<dbReference type="GO" id="GO:0000139">
    <property type="term" value="C:Golgi membrane"/>
    <property type="evidence" value="ECO:0007669"/>
    <property type="project" value="UniProtKB-SubCell"/>
</dbReference>
<reference evidence="10 11" key="1">
    <citation type="journal article" date="2021" name="Sci. Rep.">
        <title>Genome sequencing of the multicellular alga Astrephomene provides insights into convergent evolution of germ-soma differentiation.</title>
        <authorList>
            <person name="Yamashita S."/>
            <person name="Yamamoto K."/>
            <person name="Matsuzaki R."/>
            <person name="Suzuki S."/>
            <person name="Yamaguchi H."/>
            <person name="Hirooka S."/>
            <person name="Minakuchi Y."/>
            <person name="Miyagishima S."/>
            <person name="Kawachi M."/>
            <person name="Toyoda A."/>
            <person name="Nozaki H."/>
        </authorList>
    </citation>
    <scope>NUCLEOTIDE SEQUENCE [LARGE SCALE GENOMIC DNA]</scope>
    <source>
        <strain evidence="10 11">NIES-4017</strain>
    </source>
</reference>
<evidence type="ECO:0000256" key="1">
    <source>
        <dbReference type="ARBA" id="ARBA00004395"/>
    </source>
</evidence>
<evidence type="ECO:0000256" key="2">
    <source>
        <dbReference type="ARBA" id="ARBA00020977"/>
    </source>
</evidence>
<keyword evidence="4" id="KW-0653">Protein transport</keyword>
<evidence type="ECO:0000256" key="4">
    <source>
        <dbReference type="ARBA" id="ARBA00022927"/>
    </source>
</evidence>
<proteinExistence type="predicted"/>
<organism evidence="10 11">
    <name type="scientific">Astrephomene gubernaculifera</name>
    <dbReference type="NCBI Taxonomy" id="47775"/>
    <lineage>
        <taxon>Eukaryota</taxon>
        <taxon>Viridiplantae</taxon>
        <taxon>Chlorophyta</taxon>
        <taxon>core chlorophytes</taxon>
        <taxon>Chlorophyceae</taxon>
        <taxon>CS clade</taxon>
        <taxon>Chlamydomonadales</taxon>
        <taxon>Astrephomenaceae</taxon>
        <taxon>Astrephomene</taxon>
    </lineage>
</organism>
<dbReference type="PANTHER" id="PTHR21426">
    <property type="entry name" value="EXOCYST COMPLEX COMPONENT 8"/>
    <property type="match status" value="1"/>
</dbReference>
<protein>
    <recommendedName>
        <fullName evidence="2">Conserved oligomeric Golgi complex subunit 2</fullName>
    </recommendedName>
    <alternativeName>
        <fullName evidence="7">Component of oligomeric Golgi complex 2</fullName>
    </alternativeName>
</protein>
<evidence type="ECO:0000256" key="6">
    <source>
        <dbReference type="ARBA" id="ARBA00023136"/>
    </source>
</evidence>
<feature type="non-terminal residue" evidence="10">
    <location>
        <position position="135"/>
    </location>
</feature>
<evidence type="ECO:0000256" key="3">
    <source>
        <dbReference type="ARBA" id="ARBA00022448"/>
    </source>
</evidence>
<dbReference type="AlphaFoldDB" id="A0AAD3DN41"/>
<gene>
    <name evidence="10" type="ORF">Agub_g4926</name>
</gene>
<keyword evidence="11" id="KW-1185">Reference proteome</keyword>
<comment type="subcellular location">
    <subcellularLocation>
        <location evidence="1">Golgi apparatus membrane</location>
        <topology evidence="1">Peripheral membrane protein</topology>
    </subcellularLocation>
</comment>
<dbReference type="GO" id="GO:0015031">
    <property type="term" value="P:protein transport"/>
    <property type="evidence" value="ECO:0007669"/>
    <property type="project" value="UniProtKB-KW"/>
</dbReference>
<comment type="caution">
    <text evidence="10">The sequence shown here is derived from an EMBL/GenBank/DDBJ whole genome shotgun (WGS) entry which is preliminary data.</text>
</comment>
<evidence type="ECO:0000256" key="7">
    <source>
        <dbReference type="ARBA" id="ARBA00031344"/>
    </source>
</evidence>
<keyword evidence="3" id="KW-0813">Transport</keyword>
<evidence type="ECO:0000313" key="11">
    <source>
        <dbReference type="Proteomes" id="UP001054857"/>
    </source>
</evidence>
<evidence type="ECO:0000256" key="5">
    <source>
        <dbReference type="ARBA" id="ARBA00023034"/>
    </source>
</evidence>
<dbReference type="Proteomes" id="UP001054857">
    <property type="component" value="Unassembled WGS sequence"/>
</dbReference>
<evidence type="ECO:0000259" key="9">
    <source>
        <dbReference type="Pfam" id="PF06148"/>
    </source>
</evidence>
<dbReference type="InterPro" id="IPR033961">
    <property type="entry name" value="Exo84"/>
</dbReference>
<feature type="coiled-coil region" evidence="8">
    <location>
        <begin position="43"/>
        <end position="70"/>
    </location>
</feature>
<dbReference type="InterPro" id="IPR024602">
    <property type="entry name" value="COG_su2_N"/>
</dbReference>
<dbReference type="Pfam" id="PF06148">
    <property type="entry name" value="COG2_N"/>
    <property type="match status" value="1"/>
</dbReference>
<accession>A0AAD3DN41</accession>
<dbReference type="GO" id="GO:0006893">
    <property type="term" value="P:Golgi to plasma membrane transport"/>
    <property type="evidence" value="ECO:0007669"/>
    <property type="project" value="TreeGrafter"/>
</dbReference>
<evidence type="ECO:0000313" key="10">
    <source>
        <dbReference type="EMBL" id="GFR43802.1"/>
    </source>
</evidence>
<dbReference type="PANTHER" id="PTHR21426:SF12">
    <property type="entry name" value="EXOCYST COMPLEX COMPONENT 8"/>
    <property type="match status" value="1"/>
</dbReference>
<evidence type="ECO:0000256" key="8">
    <source>
        <dbReference type="SAM" id="Coils"/>
    </source>
</evidence>